<evidence type="ECO:0000313" key="3">
    <source>
        <dbReference type="Proteomes" id="UP001164743"/>
    </source>
</evidence>
<organism evidence="2 3">
    <name type="scientific">Puccinia triticina</name>
    <dbReference type="NCBI Taxonomy" id="208348"/>
    <lineage>
        <taxon>Eukaryota</taxon>
        <taxon>Fungi</taxon>
        <taxon>Dikarya</taxon>
        <taxon>Basidiomycota</taxon>
        <taxon>Pucciniomycotina</taxon>
        <taxon>Pucciniomycetes</taxon>
        <taxon>Pucciniales</taxon>
        <taxon>Pucciniaceae</taxon>
        <taxon>Puccinia</taxon>
    </lineage>
</organism>
<evidence type="ECO:0000313" key="2">
    <source>
        <dbReference type="EMBL" id="WAQ93245.1"/>
    </source>
</evidence>
<protein>
    <submittedName>
        <fullName evidence="2">Uncharacterized protein</fullName>
    </submittedName>
</protein>
<keyword evidence="3" id="KW-1185">Reference proteome</keyword>
<feature type="region of interest" description="Disordered" evidence="1">
    <location>
        <begin position="343"/>
        <end position="376"/>
    </location>
</feature>
<dbReference type="GeneID" id="77805725"/>
<feature type="compositionally biased region" description="Polar residues" evidence="1">
    <location>
        <begin position="230"/>
        <end position="258"/>
    </location>
</feature>
<name>A0ABY7DB32_9BASI</name>
<feature type="compositionally biased region" description="Low complexity" evidence="1">
    <location>
        <begin position="25"/>
        <end position="36"/>
    </location>
</feature>
<dbReference type="Proteomes" id="UP001164743">
    <property type="component" value="Chromosome 18A"/>
</dbReference>
<evidence type="ECO:0000256" key="1">
    <source>
        <dbReference type="SAM" id="MobiDB-lite"/>
    </source>
</evidence>
<feature type="compositionally biased region" description="Polar residues" evidence="1">
    <location>
        <begin position="14"/>
        <end position="24"/>
    </location>
</feature>
<dbReference type="RefSeq" id="XP_053028800.1">
    <property type="nucleotide sequence ID" value="XM_053164830.1"/>
</dbReference>
<feature type="region of interest" description="Disordered" evidence="1">
    <location>
        <begin position="1"/>
        <end position="39"/>
    </location>
</feature>
<dbReference type="EMBL" id="CP110438">
    <property type="protein sequence ID" value="WAQ93245.1"/>
    <property type="molecule type" value="Genomic_DNA"/>
</dbReference>
<gene>
    <name evidence="2" type="ORF">PtA15_18A303</name>
</gene>
<proteinExistence type="predicted"/>
<sequence>MSTQNPPSAHSPATAITKTATAENPTPKTTPATGPTLQKVNATIKAAKKKKKKAAGSLAYEPVTDAEVETLLACSATRGQGKKALAAFRESRSSDDLFATQPYVDHKDPSYVRLTRYLTFFSGRESKTSTSGRKTSGWPITREKFLLWAARDPFRASDSITLYLQTIEAARAATHHLLAPLFPELSNQSLLLDPLVQVAVTYFEPSLPAQPSPAGQSSKPAAKKRAGTGANATNLGSQRGTGANTTNLGSQRSSSTIKQHSWVTMAQGPSASACSLPPKPIFLAAKPSQQTAPMTYNPSAFERPALSQIVSPGNLPWRRDLQKKFVYTLESSGAEAILSNGHQLPFAPQLPNPEEKEDSGVLANPRKSARSLSESSDDIPLTLLPAPLSYRKKIKTSHCDLPISPPTVDLTLEPDELVEDVPAPPIYDQILVFTETRVPAVRQQFLEALRRDHRNNLSTEDVLEGLKAEINSLTGPKGESRSMGSEEDLTACLKTYLDYWASEGIAGFPMGALKVCVWLDSIEPTVTAQETRDISRSFDGLCRNIAAAFPEDQPAKMFAYPCPILDAPLWRSFLDFYQWPADILPSNFNPVPTASRDPSCSTVENSPSSHPQSPPFFHTCLDTSISLKNCLPDAHTGLHFDPKHMKTGLFPREQLAEGREVEYTPGNYRQFCYTRDWIGSVEHRKGIQNLHRFLRLLA</sequence>
<feature type="region of interest" description="Disordered" evidence="1">
    <location>
        <begin position="207"/>
        <end position="258"/>
    </location>
</feature>
<reference evidence="2" key="1">
    <citation type="submission" date="2022-10" db="EMBL/GenBank/DDBJ databases">
        <title>Puccinia triticina Genome sequencing and assembly.</title>
        <authorList>
            <person name="Li C."/>
        </authorList>
    </citation>
    <scope>NUCLEOTIDE SEQUENCE</scope>
    <source>
        <strain evidence="2">Pt15</strain>
    </source>
</reference>
<accession>A0ABY7DB32</accession>